<proteinExistence type="predicted"/>
<accession>A0A3S5CUL8</accession>
<feature type="chain" id="PRO_5018792301" description="Secreted protein" evidence="1">
    <location>
        <begin position="20"/>
        <end position="92"/>
    </location>
</feature>
<keyword evidence="3" id="KW-1185">Reference proteome</keyword>
<dbReference type="EMBL" id="CAAALY010258051">
    <property type="protein sequence ID" value="VEL38480.1"/>
    <property type="molecule type" value="Genomic_DNA"/>
</dbReference>
<dbReference type="Proteomes" id="UP000784294">
    <property type="component" value="Unassembled WGS sequence"/>
</dbReference>
<evidence type="ECO:0000313" key="3">
    <source>
        <dbReference type="Proteomes" id="UP000784294"/>
    </source>
</evidence>
<evidence type="ECO:0000313" key="2">
    <source>
        <dbReference type="EMBL" id="VEL38480.1"/>
    </source>
</evidence>
<keyword evidence="1" id="KW-0732">Signal</keyword>
<protein>
    <recommendedName>
        <fullName evidence="4">Secreted protein</fullName>
    </recommendedName>
</protein>
<gene>
    <name evidence="2" type="ORF">PXEA_LOCUS31920</name>
</gene>
<reference evidence="2" key="1">
    <citation type="submission" date="2018-11" db="EMBL/GenBank/DDBJ databases">
        <authorList>
            <consortium name="Pathogen Informatics"/>
        </authorList>
    </citation>
    <scope>NUCLEOTIDE SEQUENCE</scope>
</reference>
<organism evidence="2 3">
    <name type="scientific">Protopolystoma xenopodis</name>
    <dbReference type="NCBI Taxonomy" id="117903"/>
    <lineage>
        <taxon>Eukaryota</taxon>
        <taxon>Metazoa</taxon>
        <taxon>Spiralia</taxon>
        <taxon>Lophotrochozoa</taxon>
        <taxon>Platyhelminthes</taxon>
        <taxon>Monogenea</taxon>
        <taxon>Polyopisthocotylea</taxon>
        <taxon>Polystomatidea</taxon>
        <taxon>Polystomatidae</taxon>
        <taxon>Protopolystoma</taxon>
    </lineage>
</organism>
<sequence>MNRLPSILFCFVGLFTGSAVKRAKLLKGTSYESHPLDTVSALWFHVPNLSIYRAPDMRFVKMAYLANCFKLDLSWPRSLPMLEGGCGGLAGR</sequence>
<name>A0A3S5CUL8_9PLAT</name>
<comment type="caution">
    <text evidence="2">The sequence shown here is derived from an EMBL/GenBank/DDBJ whole genome shotgun (WGS) entry which is preliminary data.</text>
</comment>
<evidence type="ECO:0000256" key="1">
    <source>
        <dbReference type="SAM" id="SignalP"/>
    </source>
</evidence>
<evidence type="ECO:0008006" key="4">
    <source>
        <dbReference type="Google" id="ProtNLM"/>
    </source>
</evidence>
<feature type="signal peptide" evidence="1">
    <location>
        <begin position="1"/>
        <end position="19"/>
    </location>
</feature>
<dbReference type="AlphaFoldDB" id="A0A3S5CUL8"/>